<dbReference type="SUPFAM" id="SSF81901">
    <property type="entry name" value="HCP-like"/>
    <property type="match status" value="1"/>
</dbReference>
<dbReference type="InterPro" id="IPR011990">
    <property type="entry name" value="TPR-like_helical_dom_sf"/>
</dbReference>
<name>A0ABU3QZZ7_9GAMM</name>
<dbReference type="InterPro" id="IPR006597">
    <property type="entry name" value="Sel1-like"/>
</dbReference>
<evidence type="ECO:0000313" key="2">
    <source>
        <dbReference type="Proteomes" id="UP001257914"/>
    </source>
</evidence>
<dbReference type="PANTHER" id="PTHR45011:SF1">
    <property type="entry name" value="DAP3-BINDING CELL DEATH ENHANCER 1"/>
    <property type="match status" value="1"/>
</dbReference>
<proteinExistence type="predicted"/>
<gene>
    <name evidence="1" type="ORF">RT723_08295</name>
</gene>
<dbReference type="Gene3D" id="1.25.40.10">
    <property type="entry name" value="Tetratricopeptide repeat domain"/>
    <property type="match status" value="1"/>
</dbReference>
<dbReference type="RefSeq" id="WP_315947178.1">
    <property type="nucleotide sequence ID" value="NZ_JAWCUA010000007.1"/>
</dbReference>
<organism evidence="1 2">
    <name type="scientific">Psychrosphaera aquimarina</name>
    <dbReference type="NCBI Taxonomy" id="2044854"/>
    <lineage>
        <taxon>Bacteria</taxon>
        <taxon>Pseudomonadati</taxon>
        <taxon>Pseudomonadota</taxon>
        <taxon>Gammaproteobacteria</taxon>
        <taxon>Alteromonadales</taxon>
        <taxon>Pseudoalteromonadaceae</taxon>
        <taxon>Psychrosphaera</taxon>
    </lineage>
</organism>
<dbReference type="EMBL" id="JAWCUA010000007">
    <property type="protein sequence ID" value="MDU0112995.1"/>
    <property type="molecule type" value="Genomic_DNA"/>
</dbReference>
<dbReference type="SMART" id="SM00671">
    <property type="entry name" value="SEL1"/>
    <property type="match status" value="3"/>
</dbReference>
<evidence type="ECO:0000313" key="1">
    <source>
        <dbReference type="EMBL" id="MDU0112995.1"/>
    </source>
</evidence>
<dbReference type="PANTHER" id="PTHR45011">
    <property type="entry name" value="DAP3-BINDING CELL DEATH ENHANCER 1"/>
    <property type="match status" value="1"/>
</dbReference>
<dbReference type="InterPro" id="IPR052748">
    <property type="entry name" value="ISR_Activator"/>
</dbReference>
<dbReference type="Pfam" id="PF08238">
    <property type="entry name" value="Sel1"/>
    <property type="match status" value="3"/>
</dbReference>
<dbReference type="Proteomes" id="UP001257914">
    <property type="component" value="Unassembled WGS sequence"/>
</dbReference>
<comment type="caution">
    <text evidence="1">The sequence shown here is derived from an EMBL/GenBank/DDBJ whole genome shotgun (WGS) entry which is preliminary data.</text>
</comment>
<accession>A0ABU3QZZ7</accession>
<keyword evidence="2" id="KW-1185">Reference proteome</keyword>
<protein>
    <submittedName>
        <fullName evidence="1">Tetratricopeptide repeat protein</fullName>
    </submittedName>
</protein>
<sequence>MQADSIIFSTSLINYHFTQSQSYIYTAAKLDNADANYQLFLLTQDELWLKKAASLNHIDGLYSWYSVLKAQNNNNQHVWLQQAINLGHKQATLEKLQLLVNAKQWQSAYDFQQLHLNVLNRLGGSLTQQYQQVQNLLSIFLDRSEQNKSPGNVAVTLNENLSETIVHKAIQVIPKLKCKITIQAIVESTALLSKAKQFEAALSRSALSDLSICFLPPQVTIELQIICQPDIYNRIECNLNQLAQTLTNIIDVAPVNYTHLMVIVDQGDANTRGGLMYLDKLDNDSVFIHELAHWLGLVDEYQLKAKQQQQLCSVSEAKWISPNLFVAPKKLNVNQLESLVGHKLFPAKTCVGSEFNAYKKYATPSFMEFLDLPLSSEYAQTIKQTLDYTKTLPVAMNFWVYYLNNKSRATEQSQIELLDIEYVKWLEVAAEQQYTPAMTLLAQRHIENSQNTDAYNLLLESAELGNVNAQLLLGHGYLDGSWLPQDIVKSAYWYQQAAKLKDPYGLYFYAKCHEMGWGCEFSLEKALDYYQQSKSLGNKLASKRLNALNIPL</sequence>
<reference evidence="1 2" key="1">
    <citation type="submission" date="2023-10" db="EMBL/GenBank/DDBJ databases">
        <title>Psychrosphaera aquimaarina strain SW33 isolated from seawater.</title>
        <authorList>
            <person name="Bayburt H."/>
            <person name="Kim J.M."/>
            <person name="Choi B.J."/>
            <person name="Jeon C.O."/>
        </authorList>
    </citation>
    <scope>NUCLEOTIDE SEQUENCE [LARGE SCALE GENOMIC DNA]</scope>
    <source>
        <strain evidence="1 2">KCTC 52743</strain>
    </source>
</reference>